<dbReference type="RefSeq" id="WP_265049416.1">
    <property type="nucleotide sequence ID" value="NZ_CP100390.1"/>
</dbReference>
<gene>
    <name evidence="2" type="ORF">NKI27_09485</name>
</gene>
<dbReference type="Proteomes" id="UP001163739">
    <property type="component" value="Chromosome"/>
</dbReference>
<protein>
    <submittedName>
        <fullName evidence="2">Agmatine deiminase family protein</fullName>
    </submittedName>
</protein>
<proteinExistence type="predicted"/>
<dbReference type="Pfam" id="PF04371">
    <property type="entry name" value="PAD_porph"/>
    <property type="match status" value="1"/>
</dbReference>
<keyword evidence="3" id="KW-1185">Reference proteome</keyword>
<sequence length="352" mass="39675">MNNPNIVFPPEWAPQQSVLLTWPHKATDWVLMLEEVEQLYLQLAKEILKRESLIIACADASKIEQIESALSGFNDHSLQVFHIESDDTWARDHGPISVYENGSAKLLDFNFNAWGGKFGFNKDNLINSRLVKAKAFEDLQYEAIDMVIEGGALESNGQGVLLTTSECLLNPTRNPQLSKADIEQKLNNHLGIEHVLWLDNGYLAGDDTDSHIDTLARFCADDMICYVKCDDQHDEHYDALKKMEDQLHSFRQPNGHPYRLAALPMTDAIFDEGDRLPATYANFLIVNGAVLAPIYGVKQDQEALDTLQRCFPDREIVPINCLPLIKQHGSLHCITMQIPQSCQPKKITFAAE</sequence>
<accession>A0ABY6N746</accession>
<evidence type="ECO:0000256" key="1">
    <source>
        <dbReference type="ARBA" id="ARBA00022801"/>
    </source>
</evidence>
<evidence type="ECO:0000313" key="3">
    <source>
        <dbReference type="Proteomes" id="UP001163739"/>
    </source>
</evidence>
<dbReference type="PANTHER" id="PTHR31377">
    <property type="entry name" value="AGMATINE DEIMINASE-RELATED"/>
    <property type="match status" value="1"/>
</dbReference>
<dbReference type="SUPFAM" id="SSF55909">
    <property type="entry name" value="Pentein"/>
    <property type="match status" value="1"/>
</dbReference>
<organism evidence="2 3">
    <name type="scientific">Alkalimarinus alittae</name>
    <dbReference type="NCBI Taxonomy" id="2961619"/>
    <lineage>
        <taxon>Bacteria</taxon>
        <taxon>Pseudomonadati</taxon>
        <taxon>Pseudomonadota</taxon>
        <taxon>Gammaproteobacteria</taxon>
        <taxon>Alteromonadales</taxon>
        <taxon>Alteromonadaceae</taxon>
        <taxon>Alkalimarinus</taxon>
    </lineage>
</organism>
<reference evidence="2" key="1">
    <citation type="submission" date="2022-06" db="EMBL/GenBank/DDBJ databases">
        <title>Alkalimarinus sp. nov., isolated from gut of a Alitta virens.</title>
        <authorList>
            <person name="Yang A.I."/>
            <person name="Shin N.-R."/>
        </authorList>
    </citation>
    <scope>NUCLEOTIDE SEQUENCE</scope>
    <source>
        <strain evidence="2">A2M4</strain>
    </source>
</reference>
<keyword evidence="1" id="KW-0378">Hydrolase</keyword>
<dbReference type="EMBL" id="CP100390">
    <property type="protein sequence ID" value="UZE97943.1"/>
    <property type="molecule type" value="Genomic_DNA"/>
</dbReference>
<dbReference type="PANTHER" id="PTHR31377:SF0">
    <property type="entry name" value="AGMATINE DEIMINASE-RELATED"/>
    <property type="match status" value="1"/>
</dbReference>
<dbReference type="InterPro" id="IPR007466">
    <property type="entry name" value="Peptidyl-Arg-deiminase_porph"/>
</dbReference>
<name>A0ABY6N746_9ALTE</name>
<evidence type="ECO:0000313" key="2">
    <source>
        <dbReference type="EMBL" id="UZE97943.1"/>
    </source>
</evidence>
<dbReference type="Gene3D" id="3.75.10.10">
    <property type="entry name" value="L-arginine/glycine Amidinotransferase, Chain A"/>
    <property type="match status" value="1"/>
</dbReference>